<dbReference type="AlphaFoldDB" id="A0A9N8D9M2"/>
<keyword evidence="3" id="KW-1185">Reference proteome</keyword>
<evidence type="ECO:0000313" key="3">
    <source>
        <dbReference type="Proteomes" id="UP001153069"/>
    </source>
</evidence>
<dbReference type="OrthoDB" id="42146at2759"/>
<name>A0A9N8D9M2_9STRA</name>
<sequence length="436" mass="48685">MFTLSHARTLEAPCRPTVPPEEPAEHESALVDPSLDAIDHVQAADPLHNKQIIHIDLLNTELLDPECEAVLETMDSCVGCVEGVDEQHVYEEKMIEHAIHRKAAVEQHGLSEAEAAMIRLNIMEEERDDMDKQNHDSVIPDLDILNLCGNDDDLEDAHETFLIPPTQEVMSCADIVDEELILETRKDTEVRDGIVIGQDINALQCAICFDEALTGGNVSLNRVKFANLPCCGAQEYGSSATFIKVCTSCILVLTSPSSSGAHRVGRCPRCLNWIRVKIPEPAERNVVSVEKVHVSGKCLICNQNKDYLVDNDSVCDSCFLGRRQPLKYECQQCHCVQKIPHPMYRYQKTKDAFGNVTWACQGKCGRFTKWMIRPEEVHRIPLGDAPKSWGTDYIKIARDRVQILRQDLVGDSSKKAQNALTSSGIDEEDPSQCLIL</sequence>
<comment type="caution">
    <text evidence="2">The sequence shown here is derived from an EMBL/GenBank/DDBJ whole genome shotgun (WGS) entry which is preliminary data.</text>
</comment>
<protein>
    <submittedName>
        <fullName evidence="2">Uncharacterized protein</fullName>
    </submittedName>
</protein>
<accession>A0A9N8D9M2</accession>
<dbReference type="EMBL" id="CAICTM010000047">
    <property type="protein sequence ID" value="CAB9498862.1"/>
    <property type="molecule type" value="Genomic_DNA"/>
</dbReference>
<feature type="region of interest" description="Disordered" evidence="1">
    <location>
        <begin position="1"/>
        <end position="29"/>
    </location>
</feature>
<organism evidence="2 3">
    <name type="scientific">Seminavis robusta</name>
    <dbReference type="NCBI Taxonomy" id="568900"/>
    <lineage>
        <taxon>Eukaryota</taxon>
        <taxon>Sar</taxon>
        <taxon>Stramenopiles</taxon>
        <taxon>Ochrophyta</taxon>
        <taxon>Bacillariophyta</taxon>
        <taxon>Bacillariophyceae</taxon>
        <taxon>Bacillariophycidae</taxon>
        <taxon>Naviculales</taxon>
        <taxon>Naviculaceae</taxon>
        <taxon>Seminavis</taxon>
    </lineage>
</organism>
<evidence type="ECO:0000313" key="2">
    <source>
        <dbReference type="EMBL" id="CAB9498862.1"/>
    </source>
</evidence>
<gene>
    <name evidence="2" type="ORF">SEMRO_47_G027820.1</name>
</gene>
<evidence type="ECO:0000256" key="1">
    <source>
        <dbReference type="SAM" id="MobiDB-lite"/>
    </source>
</evidence>
<dbReference type="Proteomes" id="UP001153069">
    <property type="component" value="Unassembled WGS sequence"/>
</dbReference>
<proteinExistence type="predicted"/>
<reference evidence="2" key="1">
    <citation type="submission" date="2020-06" db="EMBL/GenBank/DDBJ databases">
        <authorList>
            <consortium name="Plant Systems Biology data submission"/>
        </authorList>
    </citation>
    <scope>NUCLEOTIDE SEQUENCE</scope>
    <source>
        <strain evidence="2">D6</strain>
    </source>
</reference>